<evidence type="ECO:0000259" key="8">
    <source>
        <dbReference type="PROSITE" id="PS50048"/>
    </source>
</evidence>
<dbReference type="SUPFAM" id="SSF57701">
    <property type="entry name" value="Zn2/Cys6 DNA-binding domain"/>
    <property type="match status" value="1"/>
</dbReference>
<gene>
    <name evidence="9" type="ORF">K444DRAFT_613259</name>
</gene>
<reference evidence="9 10" key="1">
    <citation type="submission" date="2016-04" db="EMBL/GenBank/DDBJ databases">
        <title>A degradative enzymes factory behind the ericoid mycorrhizal symbiosis.</title>
        <authorList>
            <consortium name="DOE Joint Genome Institute"/>
            <person name="Martino E."/>
            <person name="Morin E."/>
            <person name="Grelet G."/>
            <person name="Kuo A."/>
            <person name="Kohler A."/>
            <person name="Daghino S."/>
            <person name="Barry K."/>
            <person name="Choi C."/>
            <person name="Cichocki N."/>
            <person name="Clum A."/>
            <person name="Copeland A."/>
            <person name="Hainaut M."/>
            <person name="Haridas S."/>
            <person name="Labutti K."/>
            <person name="Lindquist E."/>
            <person name="Lipzen A."/>
            <person name="Khouja H.-R."/>
            <person name="Murat C."/>
            <person name="Ohm R."/>
            <person name="Olson A."/>
            <person name="Spatafora J."/>
            <person name="Veneault-Fourrey C."/>
            <person name="Henrissat B."/>
            <person name="Grigoriev I."/>
            <person name="Martin F."/>
            <person name="Perotto S."/>
        </authorList>
    </citation>
    <scope>NUCLEOTIDE SEQUENCE [LARGE SCALE GENOMIC DNA]</scope>
    <source>
        <strain evidence="9 10">E</strain>
    </source>
</reference>
<protein>
    <recommendedName>
        <fullName evidence="8">Zn(2)-C6 fungal-type domain-containing protein</fullName>
    </recommendedName>
</protein>
<keyword evidence="1" id="KW-0479">Metal-binding</keyword>
<evidence type="ECO:0000256" key="3">
    <source>
        <dbReference type="ARBA" id="ARBA00023015"/>
    </source>
</evidence>
<dbReference type="GO" id="GO:0008270">
    <property type="term" value="F:zinc ion binding"/>
    <property type="evidence" value="ECO:0007669"/>
    <property type="project" value="InterPro"/>
</dbReference>
<dbReference type="Gene3D" id="4.10.240.10">
    <property type="entry name" value="Zn(2)-C6 fungal-type DNA-binding domain"/>
    <property type="match status" value="1"/>
</dbReference>
<dbReference type="RefSeq" id="XP_024736616.1">
    <property type="nucleotide sequence ID" value="XM_024880314.1"/>
</dbReference>
<keyword evidence="10" id="KW-1185">Reference proteome</keyword>
<dbReference type="Proteomes" id="UP000235371">
    <property type="component" value="Unassembled WGS sequence"/>
</dbReference>
<dbReference type="PANTHER" id="PTHR36206:SF4">
    <property type="entry name" value="HYPOTHETICAL CONSERVED PROTEIN (EUROFUNG)-RELATED"/>
    <property type="match status" value="1"/>
</dbReference>
<dbReference type="GO" id="GO:0000981">
    <property type="term" value="F:DNA-binding transcription factor activity, RNA polymerase II-specific"/>
    <property type="evidence" value="ECO:0007669"/>
    <property type="project" value="InterPro"/>
</dbReference>
<dbReference type="PANTHER" id="PTHR36206">
    <property type="entry name" value="ASPERCRYPTIN BIOSYNTHESIS CLUSTER-SPECIFIC TRANSCRIPTION REGULATOR ATNN-RELATED"/>
    <property type="match status" value="1"/>
</dbReference>
<dbReference type="InParanoid" id="A0A2J6T9P7"/>
<sequence length="582" mass="66032">MHIVKKDPRTSQSNAPSKADAAKRQNHRKSRFGCFTCKKRRVKCDEARPACKRCIDYSGECSGYVTTAAPNAQLQFSKPEKLPLIPRVAERLTVTHQPNQLVGASDEDRRAFEFFRSETGPMMAGYFEADFWSHFLLQFSHHKPAIWHSVLALSAFHEQRLLHEDRPMQKADLVHRRYALLQYNKAISLLRGQGSTGKVPTEVVLASCVLFMAIESVMGNVPGAVNHMSGGIQIVRLWKKERAKPGSSCSSSKFIENNLIPIFEHWNQTTFTHGRAAPPISEVELALDEPESEWFANILEANASLLRVIRNAQQFTITFGRSDEDVDIAQKHAEVFQKHRLLFRLQRWEAALKELLARPSMAHISTRDRRAIALLRVRHNVVWIAISNAKPADETSFDAFLTNFEEVVNLAESAVDTECVTSWTQRWANVNFQAHNIPHLHLTATKCRNPTIRRKALALLKGSFTGQRLWNIDSAIIVAERVVELEEEGLEDLIDAKGDVVPSEWARIHEIKTEPATIDGHRSELVTFKRKMGGKGEHWREKKEYIGVADFSWSELRNRLINPESSEAEAEPGTWSGLKQLT</sequence>
<dbReference type="PROSITE" id="PS50048">
    <property type="entry name" value="ZN2_CY6_FUNGAL_2"/>
    <property type="match status" value="1"/>
</dbReference>
<dbReference type="EMBL" id="KZ613813">
    <property type="protein sequence ID" value="PMD59712.1"/>
    <property type="molecule type" value="Genomic_DNA"/>
</dbReference>
<dbReference type="OrthoDB" id="2593732at2759"/>
<dbReference type="PROSITE" id="PS00463">
    <property type="entry name" value="ZN2_CY6_FUNGAL_1"/>
    <property type="match status" value="1"/>
</dbReference>
<dbReference type="Pfam" id="PF11951">
    <property type="entry name" value="Fungal_trans_2"/>
    <property type="match status" value="1"/>
</dbReference>
<evidence type="ECO:0000256" key="4">
    <source>
        <dbReference type="ARBA" id="ARBA00023125"/>
    </source>
</evidence>
<dbReference type="InterPro" id="IPR001138">
    <property type="entry name" value="Zn2Cys6_DnaBD"/>
</dbReference>
<evidence type="ECO:0000256" key="1">
    <source>
        <dbReference type="ARBA" id="ARBA00022723"/>
    </source>
</evidence>
<dbReference type="SMART" id="SM00066">
    <property type="entry name" value="GAL4"/>
    <property type="match status" value="1"/>
</dbReference>
<keyword evidence="3" id="KW-0805">Transcription regulation</keyword>
<feature type="region of interest" description="Disordered" evidence="7">
    <location>
        <begin position="1"/>
        <end position="25"/>
    </location>
</feature>
<evidence type="ECO:0000313" key="9">
    <source>
        <dbReference type="EMBL" id="PMD59712.1"/>
    </source>
</evidence>
<dbReference type="GeneID" id="36588391"/>
<keyword evidence="2" id="KW-0862">Zinc</keyword>
<evidence type="ECO:0000256" key="2">
    <source>
        <dbReference type="ARBA" id="ARBA00022833"/>
    </source>
</evidence>
<evidence type="ECO:0000313" key="10">
    <source>
        <dbReference type="Proteomes" id="UP000235371"/>
    </source>
</evidence>
<dbReference type="InterPro" id="IPR036864">
    <property type="entry name" value="Zn2-C6_fun-type_DNA-bd_sf"/>
</dbReference>
<keyword evidence="4" id="KW-0238">DNA-binding</keyword>
<keyword evidence="6" id="KW-0539">Nucleus</keyword>
<feature type="domain" description="Zn(2)-C6 fungal-type" evidence="8">
    <location>
        <begin position="33"/>
        <end position="62"/>
    </location>
</feature>
<organism evidence="9 10">
    <name type="scientific">Hyaloscypha bicolor E</name>
    <dbReference type="NCBI Taxonomy" id="1095630"/>
    <lineage>
        <taxon>Eukaryota</taxon>
        <taxon>Fungi</taxon>
        <taxon>Dikarya</taxon>
        <taxon>Ascomycota</taxon>
        <taxon>Pezizomycotina</taxon>
        <taxon>Leotiomycetes</taxon>
        <taxon>Helotiales</taxon>
        <taxon>Hyaloscyphaceae</taxon>
        <taxon>Hyaloscypha</taxon>
        <taxon>Hyaloscypha bicolor</taxon>
    </lineage>
</organism>
<name>A0A2J6T9P7_9HELO</name>
<dbReference type="InterPro" id="IPR052360">
    <property type="entry name" value="Transcr_Regulatory_Proteins"/>
</dbReference>
<accession>A0A2J6T9P7</accession>
<dbReference type="AlphaFoldDB" id="A0A2J6T9P7"/>
<proteinExistence type="predicted"/>
<dbReference type="CDD" id="cd00067">
    <property type="entry name" value="GAL4"/>
    <property type="match status" value="1"/>
</dbReference>
<dbReference type="STRING" id="1095630.A0A2J6T9P7"/>
<dbReference type="InterPro" id="IPR021858">
    <property type="entry name" value="Fun_TF"/>
</dbReference>
<evidence type="ECO:0000256" key="6">
    <source>
        <dbReference type="ARBA" id="ARBA00023242"/>
    </source>
</evidence>
<dbReference type="GO" id="GO:0003677">
    <property type="term" value="F:DNA binding"/>
    <property type="evidence" value="ECO:0007669"/>
    <property type="project" value="UniProtKB-KW"/>
</dbReference>
<keyword evidence="5" id="KW-0804">Transcription</keyword>
<evidence type="ECO:0000256" key="7">
    <source>
        <dbReference type="SAM" id="MobiDB-lite"/>
    </source>
</evidence>
<evidence type="ECO:0000256" key="5">
    <source>
        <dbReference type="ARBA" id="ARBA00023163"/>
    </source>
</evidence>
<dbReference type="Pfam" id="PF00172">
    <property type="entry name" value="Zn_clus"/>
    <property type="match status" value="1"/>
</dbReference>